<dbReference type="RefSeq" id="WP_117688794.1">
    <property type="nucleotide sequence ID" value="NZ_QSPV01000001.1"/>
</dbReference>
<dbReference type="AlphaFoldDB" id="A0A8B2YZ27"/>
<name>A0A8B2YZ27_BACUN</name>
<evidence type="ECO:0000313" key="2">
    <source>
        <dbReference type="Proteomes" id="UP000260844"/>
    </source>
</evidence>
<comment type="caution">
    <text evidence="1">The sequence shown here is derived from an EMBL/GenBank/DDBJ whole genome shotgun (WGS) entry which is preliminary data.</text>
</comment>
<protein>
    <submittedName>
        <fullName evidence="1">DUF4391 family protein</fullName>
    </submittedName>
</protein>
<organism evidence="1 2">
    <name type="scientific">Bacteroides uniformis</name>
    <dbReference type="NCBI Taxonomy" id="820"/>
    <lineage>
        <taxon>Bacteria</taxon>
        <taxon>Pseudomonadati</taxon>
        <taxon>Bacteroidota</taxon>
        <taxon>Bacteroidia</taxon>
        <taxon>Bacteroidales</taxon>
        <taxon>Bacteroidaceae</taxon>
        <taxon>Bacteroides</taxon>
    </lineage>
</organism>
<proteinExistence type="predicted"/>
<accession>A0A8B2YZ27</accession>
<evidence type="ECO:0000313" key="1">
    <source>
        <dbReference type="EMBL" id="RGJ96844.1"/>
    </source>
</evidence>
<dbReference type="InterPro" id="IPR025503">
    <property type="entry name" value="DUF4391"/>
</dbReference>
<dbReference type="EMBL" id="QSPV01000001">
    <property type="protein sequence ID" value="RGJ96844.1"/>
    <property type="molecule type" value="Genomic_DNA"/>
</dbReference>
<dbReference type="Proteomes" id="UP000260844">
    <property type="component" value="Unassembled WGS sequence"/>
</dbReference>
<sequence length="199" mass="22790">MYGLPISTERKKQLPKKAIFAKFDLNPSQRESFDADIARIDIVAVVSATTVPALCEGTEIKEFYILAVQMKRKEYDSKNIALLTKLIPQKMVLALQFEEHTQFAIYHTKLILSAWQPTNDTTLSLSGLNLDSVWENIVKSIGHIEVESGNTLTEQITANEQRAKLLAQIATLERKMANEKQPRRKREYFEQIKKLKNQI</sequence>
<gene>
    <name evidence="1" type="ORF">DXD40_00040</name>
</gene>
<reference evidence="1 2" key="1">
    <citation type="submission" date="2018-08" db="EMBL/GenBank/DDBJ databases">
        <title>A genome reference for cultivated species of the human gut microbiota.</title>
        <authorList>
            <person name="Zou Y."/>
            <person name="Xue W."/>
            <person name="Luo G."/>
        </authorList>
    </citation>
    <scope>NUCLEOTIDE SEQUENCE [LARGE SCALE GENOMIC DNA]</scope>
    <source>
        <strain evidence="1 2">TM04-30</strain>
    </source>
</reference>
<dbReference type="Pfam" id="PF14335">
    <property type="entry name" value="DUF4391"/>
    <property type="match status" value="1"/>
</dbReference>